<accession>A0ABS8VSH4</accession>
<evidence type="ECO:0000313" key="2">
    <source>
        <dbReference type="Proteomes" id="UP000823775"/>
    </source>
</evidence>
<protein>
    <submittedName>
        <fullName evidence="1">Uncharacterized protein</fullName>
    </submittedName>
</protein>
<sequence length="87" mass="9783">MPLFIDKELKLTAVKIPIQKVSVRNDYCWKKIFRPELRCTGVSQVKFAARTCPSAARKLEAVTGVLEGVTCDSFCGPRIGPRQDRRS</sequence>
<feature type="non-terminal residue" evidence="1">
    <location>
        <position position="87"/>
    </location>
</feature>
<evidence type="ECO:0000313" key="1">
    <source>
        <dbReference type="EMBL" id="MCE0482062.1"/>
    </source>
</evidence>
<dbReference type="Proteomes" id="UP000823775">
    <property type="component" value="Unassembled WGS sequence"/>
</dbReference>
<comment type="caution">
    <text evidence="1">The sequence shown here is derived from an EMBL/GenBank/DDBJ whole genome shotgun (WGS) entry which is preliminary data.</text>
</comment>
<organism evidence="1 2">
    <name type="scientific">Datura stramonium</name>
    <name type="common">Jimsonweed</name>
    <name type="synonym">Common thornapple</name>
    <dbReference type="NCBI Taxonomy" id="4076"/>
    <lineage>
        <taxon>Eukaryota</taxon>
        <taxon>Viridiplantae</taxon>
        <taxon>Streptophyta</taxon>
        <taxon>Embryophyta</taxon>
        <taxon>Tracheophyta</taxon>
        <taxon>Spermatophyta</taxon>
        <taxon>Magnoliopsida</taxon>
        <taxon>eudicotyledons</taxon>
        <taxon>Gunneridae</taxon>
        <taxon>Pentapetalae</taxon>
        <taxon>asterids</taxon>
        <taxon>lamiids</taxon>
        <taxon>Solanales</taxon>
        <taxon>Solanaceae</taxon>
        <taxon>Solanoideae</taxon>
        <taxon>Datureae</taxon>
        <taxon>Datura</taxon>
    </lineage>
</organism>
<proteinExistence type="predicted"/>
<name>A0ABS8VSH4_DATST</name>
<reference evidence="1 2" key="1">
    <citation type="journal article" date="2021" name="BMC Genomics">
        <title>Datura genome reveals duplications of psychoactive alkaloid biosynthetic genes and high mutation rate following tissue culture.</title>
        <authorList>
            <person name="Rajewski A."/>
            <person name="Carter-House D."/>
            <person name="Stajich J."/>
            <person name="Litt A."/>
        </authorList>
    </citation>
    <scope>NUCLEOTIDE SEQUENCE [LARGE SCALE GENOMIC DNA]</scope>
    <source>
        <strain evidence="1">AR-01</strain>
    </source>
</reference>
<dbReference type="EMBL" id="JACEIK010005706">
    <property type="protein sequence ID" value="MCE0482062.1"/>
    <property type="molecule type" value="Genomic_DNA"/>
</dbReference>
<gene>
    <name evidence="1" type="ORF">HAX54_040441</name>
</gene>
<keyword evidence="2" id="KW-1185">Reference proteome</keyword>